<dbReference type="GO" id="GO:0005737">
    <property type="term" value="C:cytoplasm"/>
    <property type="evidence" value="ECO:0007669"/>
    <property type="project" value="TreeGrafter"/>
</dbReference>
<keyword evidence="4" id="KW-0862">Zinc</keyword>
<keyword evidence="2" id="KW-0677">Repeat</keyword>
<dbReference type="InterPro" id="IPR002939">
    <property type="entry name" value="DnaJ_C"/>
</dbReference>
<dbReference type="SUPFAM" id="SSF46565">
    <property type="entry name" value="Chaperone J-domain"/>
    <property type="match status" value="1"/>
</dbReference>
<dbReference type="PANTHER" id="PTHR43096:SF52">
    <property type="entry name" value="DNAJ HOMOLOG 1, MITOCHONDRIAL-RELATED"/>
    <property type="match status" value="1"/>
</dbReference>
<dbReference type="CDD" id="cd10747">
    <property type="entry name" value="DnaJ_C"/>
    <property type="match status" value="1"/>
</dbReference>
<evidence type="ECO:0000313" key="8">
    <source>
        <dbReference type="EMBL" id="OGK51300.1"/>
    </source>
</evidence>
<name>A0A1F7J6Q2_9BACT</name>
<keyword evidence="3" id="KW-0863">Zinc-finger</keyword>
<dbReference type="EMBL" id="MGAR01000032">
    <property type="protein sequence ID" value="OGK51300.1"/>
    <property type="molecule type" value="Genomic_DNA"/>
</dbReference>
<sequence length="295" mass="32596">MAETFYDILGVPKNASLKEIKSAYRKLALKWHPDKNNSPEAVAKFKTINNAYEVLADAKKKEQYDQLGHDAYSKYGGRAGGAPGGGQGPFGGQQSGPFTWTYTSGGQQGSNPFDGVDFGGFSDPFDIFEQFFGGAGFGRQQQRRQAYQITISFDEAVKGIEKKVNLDGKTRSIKIPAGVDNGTQIRFADFDLMVSVQADRTFQRQGQDVYVKTEVPLTTAILGGTIEVPTLDNKKIKVKIKPGTGPGTMMRLQGKGIPYPQTSRKGDLYIVFEIKMPKNINKRQKELLEEFEREG</sequence>
<dbReference type="InterPro" id="IPR001623">
    <property type="entry name" value="DnaJ_domain"/>
</dbReference>
<dbReference type="Proteomes" id="UP000176480">
    <property type="component" value="Unassembled WGS sequence"/>
</dbReference>
<dbReference type="GO" id="GO:0051082">
    <property type="term" value="F:unfolded protein binding"/>
    <property type="evidence" value="ECO:0007669"/>
    <property type="project" value="InterPro"/>
</dbReference>
<dbReference type="GO" id="GO:0008270">
    <property type="term" value="F:zinc ion binding"/>
    <property type="evidence" value="ECO:0007669"/>
    <property type="project" value="UniProtKB-KW"/>
</dbReference>
<accession>A0A1F7J6Q2</accession>
<feature type="domain" description="J" evidence="7">
    <location>
        <begin position="4"/>
        <end position="68"/>
    </location>
</feature>
<dbReference type="SUPFAM" id="SSF49493">
    <property type="entry name" value="HSP40/DnaJ peptide-binding domain"/>
    <property type="match status" value="2"/>
</dbReference>
<evidence type="ECO:0000256" key="1">
    <source>
        <dbReference type="ARBA" id="ARBA00022723"/>
    </source>
</evidence>
<feature type="compositionally biased region" description="Gly residues" evidence="6">
    <location>
        <begin position="77"/>
        <end position="94"/>
    </location>
</feature>
<keyword evidence="1" id="KW-0479">Metal-binding</keyword>
<comment type="caution">
    <text evidence="8">The sequence shown here is derived from an EMBL/GenBank/DDBJ whole genome shotgun (WGS) entry which is preliminary data.</text>
</comment>
<dbReference type="Pfam" id="PF01556">
    <property type="entry name" value="DnaJ_C"/>
    <property type="match status" value="1"/>
</dbReference>
<dbReference type="Pfam" id="PF00226">
    <property type="entry name" value="DnaJ"/>
    <property type="match status" value="1"/>
</dbReference>
<proteinExistence type="predicted"/>
<evidence type="ECO:0000256" key="5">
    <source>
        <dbReference type="ARBA" id="ARBA00023186"/>
    </source>
</evidence>
<organism evidence="8 9">
    <name type="scientific">Candidatus Roizmanbacteria bacterium RIFCSPLOWO2_01_FULL_41_22</name>
    <dbReference type="NCBI Taxonomy" id="1802067"/>
    <lineage>
        <taxon>Bacteria</taxon>
        <taxon>Candidatus Roizmaniibacteriota</taxon>
    </lineage>
</organism>
<dbReference type="FunFam" id="2.60.260.20:FF:000005">
    <property type="entry name" value="Chaperone protein dnaJ 1, mitochondrial"/>
    <property type="match status" value="1"/>
</dbReference>
<evidence type="ECO:0000256" key="3">
    <source>
        <dbReference type="ARBA" id="ARBA00022771"/>
    </source>
</evidence>
<protein>
    <recommendedName>
        <fullName evidence="7">J domain-containing protein</fullName>
    </recommendedName>
</protein>
<dbReference type="GO" id="GO:0042026">
    <property type="term" value="P:protein refolding"/>
    <property type="evidence" value="ECO:0007669"/>
    <property type="project" value="TreeGrafter"/>
</dbReference>
<gene>
    <name evidence="8" type="ORF">A2966_03645</name>
</gene>
<dbReference type="PANTHER" id="PTHR43096">
    <property type="entry name" value="DNAJ HOMOLOG 1, MITOCHONDRIAL-RELATED"/>
    <property type="match status" value="1"/>
</dbReference>
<evidence type="ECO:0000256" key="2">
    <source>
        <dbReference type="ARBA" id="ARBA00022737"/>
    </source>
</evidence>
<dbReference type="InterPro" id="IPR018253">
    <property type="entry name" value="DnaJ_domain_CS"/>
</dbReference>
<reference evidence="8 9" key="1">
    <citation type="journal article" date="2016" name="Nat. Commun.">
        <title>Thousands of microbial genomes shed light on interconnected biogeochemical processes in an aquifer system.</title>
        <authorList>
            <person name="Anantharaman K."/>
            <person name="Brown C.T."/>
            <person name="Hug L.A."/>
            <person name="Sharon I."/>
            <person name="Castelle C.J."/>
            <person name="Probst A.J."/>
            <person name="Thomas B.C."/>
            <person name="Singh A."/>
            <person name="Wilkins M.J."/>
            <person name="Karaoz U."/>
            <person name="Brodie E.L."/>
            <person name="Williams K.H."/>
            <person name="Hubbard S.S."/>
            <person name="Banfield J.F."/>
        </authorList>
    </citation>
    <scope>NUCLEOTIDE SEQUENCE [LARGE SCALE GENOMIC DNA]</scope>
</reference>
<dbReference type="PROSITE" id="PS50076">
    <property type="entry name" value="DNAJ_2"/>
    <property type="match status" value="1"/>
</dbReference>
<evidence type="ECO:0000259" key="7">
    <source>
        <dbReference type="PROSITE" id="PS50076"/>
    </source>
</evidence>
<evidence type="ECO:0000313" key="9">
    <source>
        <dbReference type="Proteomes" id="UP000176480"/>
    </source>
</evidence>
<dbReference type="InterPro" id="IPR008971">
    <property type="entry name" value="HSP40/DnaJ_pept-bd"/>
</dbReference>
<dbReference type="InterPro" id="IPR036869">
    <property type="entry name" value="J_dom_sf"/>
</dbReference>
<dbReference type="AlphaFoldDB" id="A0A1F7J6Q2"/>
<dbReference type="Gene3D" id="1.10.287.110">
    <property type="entry name" value="DnaJ domain"/>
    <property type="match status" value="1"/>
</dbReference>
<dbReference type="SMART" id="SM00271">
    <property type="entry name" value="DnaJ"/>
    <property type="match status" value="1"/>
</dbReference>
<dbReference type="Gene3D" id="2.60.260.20">
    <property type="entry name" value="Urease metallochaperone UreE, N-terminal domain"/>
    <property type="match status" value="2"/>
</dbReference>
<dbReference type="CDD" id="cd06257">
    <property type="entry name" value="DnaJ"/>
    <property type="match status" value="1"/>
</dbReference>
<keyword evidence="5" id="KW-0143">Chaperone</keyword>
<dbReference type="STRING" id="1802067.A2966_03645"/>
<evidence type="ECO:0000256" key="6">
    <source>
        <dbReference type="SAM" id="MobiDB-lite"/>
    </source>
</evidence>
<dbReference type="PRINTS" id="PR00625">
    <property type="entry name" value="JDOMAIN"/>
</dbReference>
<feature type="region of interest" description="Disordered" evidence="6">
    <location>
        <begin position="75"/>
        <end position="106"/>
    </location>
</feature>
<evidence type="ECO:0000256" key="4">
    <source>
        <dbReference type="ARBA" id="ARBA00022833"/>
    </source>
</evidence>
<dbReference type="PROSITE" id="PS00636">
    <property type="entry name" value="DNAJ_1"/>
    <property type="match status" value="1"/>
</dbReference>